<proteinExistence type="predicted"/>
<dbReference type="OrthoDB" id="204348at2157"/>
<dbReference type="Proteomes" id="UP000236584">
    <property type="component" value="Chromosome"/>
</dbReference>
<evidence type="ECO:0000313" key="4">
    <source>
        <dbReference type="Proteomes" id="UP000236584"/>
    </source>
</evidence>
<evidence type="ECO:0000313" key="3">
    <source>
        <dbReference type="EMBL" id="AUV81788.1"/>
    </source>
</evidence>
<feature type="coiled-coil region" evidence="1">
    <location>
        <begin position="106"/>
        <end position="133"/>
    </location>
</feature>
<evidence type="ECO:0000256" key="1">
    <source>
        <dbReference type="SAM" id="Coils"/>
    </source>
</evidence>
<feature type="region of interest" description="Disordered" evidence="2">
    <location>
        <begin position="73"/>
        <end position="106"/>
    </location>
</feature>
<accession>A0A2I8VIP1</accession>
<protein>
    <submittedName>
        <fullName evidence="3">Uncharacterized protein</fullName>
    </submittedName>
</protein>
<keyword evidence="1" id="KW-0175">Coiled coil</keyword>
<keyword evidence="4" id="KW-1185">Reference proteome</keyword>
<dbReference type="AlphaFoldDB" id="A0A2I8VIP1"/>
<dbReference type="Pfam" id="PF19113">
    <property type="entry name" value="DUF5799"/>
    <property type="match status" value="1"/>
</dbReference>
<sequence>MADWTDRIVGDRMTVDREFNDRVAASEFQSQEWSLIMTATEFEIENADDPDNARIVANTDKLEGMMPHIEEAGKRQQSMAGGGGKNDGGGSIIDTVKGALGLGNGREDHDAKLAAAERLVQEYADELQSHLESNGKWEQVRRSYGD</sequence>
<dbReference type="InterPro" id="IPR043821">
    <property type="entry name" value="DUF5799"/>
</dbReference>
<dbReference type="RefSeq" id="WP_103425476.1">
    <property type="nucleotide sequence ID" value="NZ_CP026309.1"/>
</dbReference>
<evidence type="ECO:0000256" key="2">
    <source>
        <dbReference type="SAM" id="MobiDB-lite"/>
    </source>
</evidence>
<dbReference type="KEGG" id="srub:C2R22_09105"/>
<gene>
    <name evidence="3" type="ORF">C2R22_09105</name>
</gene>
<dbReference type="EMBL" id="CP026309">
    <property type="protein sequence ID" value="AUV81788.1"/>
    <property type="molecule type" value="Genomic_DNA"/>
</dbReference>
<organism evidence="3 4">
    <name type="scientific">Salinigranum rubrum</name>
    <dbReference type="NCBI Taxonomy" id="755307"/>
    <lineage>
        <taxon>Archaea</taxon>
        <taxon>Methanobacteriati</taxon>
        <taxon>Methanobacteriota</taxon>
        <taxon>Stenosarchaea group</taxon>
        <taxon>Halobacteria</taxon>
        <taxon>Halobacteriales</taxon>
        <taxon>Haloferacaceae</taxon>
        <taxon>Salinigranum</taxon>
    </lineage>
</organism>
<dbReference type="GeneID" id="35592245"/>
<name>A0A2I8VIP1_9EURY</name>
<reference evidence="3 4" key="1">
    <citation type="submission" date="2018-01" db="EMBL/GenBank/DDBJ databases">
        <title>Complete genome sequence of Salinigranum rubrum GX10T, an extremely halophilic archaeon isolated from a marine solar saltern.</title>
        <authorList>
            <person name="Han S."/>
        </authorList>
    </citation>
    <scope>NUCLEOTIDE SEQUENCE [LARGE SCALE GENOMIC DNA]</scope>
    <source>
        <strain evidence="3 4">GX10</strain>
    </source>
</reference>
<feature type="compositionally biased region" description="Gly residues" evidence="2">
    <location>
        <begin position="80"/>
        <end position="91"/>
    </location>
</feature>